<feature type="compositionally biased region" description="Polar residues" evidence="2">
    <location>
        <begin position="121"/>
        <end position="138"/>
    </location>
</feature>
<dbReference type="GO" id="GO:0005829">
    <property type="term" value="C:cytosol"/>
    <property type="evidence" value="ECO:0007669"/>
    <property type="project" value="TreeGrafter"/>
</dbReference>
<protein>
    <recommendedName>
        <fullName evidence="3">HTH cro/C1-type domain-containing protein</fullName>
    </recommendedName>
</protein>
<dbReference type="GO" id="GO:0003700">
    <property type="term" value="F:DNA-binding transcription factor activity"/>
    <property type="evidence" value="ECO:0007669"/>
    <property type="project" value="TreeGrafter"/>
</dbReference>
<dbReference type="InterPro" id="IPR010982">
    <property type="entry name" value="Lambda_DNA-bd_dom_sf"/>
</dbReference>
<dbReference type="GO" id="GO:0003677">
    <property type="term" value="F:DNA binding"/>
    <property type="evidence" value="ECO:0007669"/>
    <property type="project" value="UniProtKB-KW"/>
</dbReference>
<dbReference type="PANTHER" id="PTHR46797">
    <property type="entry name" value="HTH-TYPE TRANSCRIPTIONAL REGULATOR"/>
    <property type="match status" value="1"/>
</dbReference>
<evidence type="ECO:0000256" key="2">
    <source>
        <dbReference type="SAM" id="MobiDB-lite"/>
    </source>
</evidence>
<proteinExistence type="predicted"/>
<name>A0A511V4H2_9BACL</name>
<feature type="region of interest" description="Disordered" evidence="2">
    <location>
        <begin position="121"/>
        <end position="151"/>
    </location>
</feature>
<dbReference type="SUPFAM" id="SSF47413">
    <property type="entry name" value="lambda repressor-like DNA-binding domains"/>
    <property type="match status" value="1"/>
</dbReference>
<feature type="compositionally biased region" description="Basic and acidic residues" evidence="2">
    <location>
        <begin position="139"/>
        <end position="151"/>
    </location>
</feature>
<comment type="caution">
    <text evidence="4">The sequence shown here is derived from an EMBL/GenBank/DDBJ whole genome shotgun (WGS) entry which is preliminary data.</text>
</comment>
<dbReference type="OrthoDB" id="2365258at2"/>
<gene>
    <name evidence="4" type="ORF">ADA01nite_12850</name>
</gene>
<sequence>MKTIGSRLKEARKRKGLTQIDIQKATGISSGNLSDIENDKSMPSAAALISLSRELEVSIDWILTGEERFAIEPASPERKASGYSDIDLSPQDIEFFAKVKQLTKENRIKVEGIVEGLLISQDSNPQGRTGASSRSTNGYEREEAAAKSKLA</sequence>
<dbReference type="Pfam" id="PF12844">
    <property type="entry name" value="HTH_19"/>
    <property type="match status" value="1"/>
</dbReference>
<keyword evidence="1" id="KW-0238">DNA-binding</keyword>
<dbReference type="InterPro" id="IPR050807">
    <property type="entry name" value="TransReg_Diox_bact_type"/>
</dbReference>
<dbReference type="RefSeq" id="WP_127488427.1">
    <property type="nucleotide sequence ID" value="NZ_BJXX01000056.1"/>
</dbReference>
<dbReference type="SMART" id="SM00530">
    <property type="entry name" value="HTH_XRE"/>
    <property type="match status" value="1"/>
</dbReference>
<reference evidence="4 5" key="1">
    <citation type="submission" date="2019-07" db="EMBL/GenBank/DDBJ databases">
        <title>Whole genome shotgun sequence of Aneurinibacillus danicus NBRC 102444.</title>
        <authorList>
            <person name="Hosoyama A."/>
            <person name="Uohara A."/>
            <person name="Ohji S."/>
            <person name="Ichikawa N."/>
        </authorList>
    </citation>
    <scope>NUCLEOTIDE SEQUENCE [LARGE SCALE GENOMIC DNA]</scope>
    <source>
        <strain evidence="4 5">NBRC 102444</strain>
    </source>
</reference>
<dbReference type="Gene3D" id="1.10.260.40">
    <property type="entry name" value="lambda repressor-like DNA-binding domains"/>
    <property type="match status" value="1"/>
</dbReference>
<evidence type="ECO:0000256" key="1">
    <source>
        <dbReference type="ARBA" id="ARBA00023125"/>
    </source>
</evidence>
<dbReference type="PROSITE" id="PS50943">
    <property type="entry name" value="HTH_CROC1"/>
    <property type="match status" value="1"/>
</dbReference>
<dbReference type="PANTHER" id="PTHR46797:SF1">
    <property type="entry name" value="METHYLPHOSPHONATE SYNTHASE"/>
    <property type="match status" value="1"/>
</dbReference>
<keyword evidence="5" id="KW-1185">Reference proteome</keyword>
<accession>A0A511V4H2</accession>
<evidence type="ECO:0000259" key="3">
    <source>
        <dbReference type="PROSITE" id="PS50943"/>
    </source>
</evidence>
<dbReference type="Proteomes" id="UP000321157">
    <property type="component" value="Unassembled WGS sequence"/>
</dbReference>
<dbReference type="EMBL" id="BJXX01000056">
    <property type="protein sequence ID" value="GEN33825.1"/>
    <property type="molecule type" value="Genomic_DNA"/>
</dbReference>
<dbReference type="AlphaFoldDB" id="A0A511V4H2"/>
<dbReference type="InterPro" id="IPR001387">
    <property type="entry name" value="Cro/C1-type_HTH"/>
</dbReference>
<evidence type="ECO:0000313" key="4">
    <source>
        <dbReference type="EMBL" id="GEN33825.1"/>
    </source>
</evidence>
<organism evidence="4 5">
    <name type="scientific">Aneurinibacillus danicus</name>
    <dbReference type="NCBI Taxonomy" id="267746"/>
    <lineage>
        <taxon>Bacteria</taxon>
        <taxon>Bacillati</taxon>
        <taxon>Bacillota</taxon>
        <taxon>Bacilli</taxon>
        <taxon>Bacillales</taxon>
        <taxon>Paenibacillaceae</taxon>
        <taxon>Aneurinibacillus group</taxon>
        <taxon>Aneurinibacillus</taxon>
    </lineage>
</organism>
<dbReference type="CDD" id="cd00093">
    <property type="entry name" value="HTH_XRE"/>
    <property type="match status" value="1"/>
</dbReference>
<feature type="domain" description="HTH cro/C1-type" evidence="3">
    <location>
        <begin position="8"/>
        <end position="62"/>
    </location>
</feature>
<evidence type="ECO:0000313" key="5">
    <source>
        <dbReference type="Proteomes" id="UP000321157"/>
    </source>
</evidence>